<evidence type="ECO:0000313" key="1">
    <source>
        <dbReference type="EMBL" id="CAH2060636.1"/>
    </source>
</evidence>
<reference evidence="1" key="1">
    <citation type="submission" date="2022-03" db="EMBL/GenBank/DDBJ databases">
        <authorList>
            <person name="Martin H S."/>
        </authorList>
    </citation>
    <scope>NUCLEOTIDE SEQUENCE</scope>
</reference>
<feature type="non-terminal residue" evidence="1">
    <location>
        <position position="1"/>
    </location>
</feature>
<gene>
    <name evidence="1" type="ORF">IPOD504_LOCUS11126</name>
</gene>
<sequence length="134" mass="14922">MKLSAFTLILHIQNYDGPIYLHAPISCKEDSCKTLHVSKDQCHQSSKCDTACSCVSRTSPLCVPINTASESSCAAGSCYFGYPCDPYQAQSDTKIYYALEKQWNPTCPSLLDCTPLEHATRDRNQHCCKCACRR</sequence>
<keyword evidence="2" id="KW-1185">Reference proteome</keyword>
<accession>A0ABN8IKD7</accession>
<dbReference type="EMBL" id="OW152839">
    <property type="protein sequence ID" value="CAH2060636.1"/>
    <property type="molecule type" value="Genomic_DNA"/>
</dbReference>
<evidence type="ECO:0000313" key="2">
    <source>
        <dbReference type="Proteomes" id="UP000837857"/>
    </source>
</evidence>
<dbReference type="Proteomes" id="UP000837857">
    <property type="component" value="Chromosome 27"/>
</dbReference>
<organism evidence="1 2">
    <name type="scientific">Iphiclides podalirius</name>
    <name type="common">scarce swallowtail</name>
    <dbReference type="NCBI Taxonomy" id="110791"/>
    <lineage>
        <taxon>Eukaryota</taxon>
        <taxon>Metazoa</taxon>
        <taxon>Ecdysozoa</taxon>
        <taxon>Arthropoda</taxon>
        <taxon>Hexapoda</taxon>
        <taxon>Insecta</taxon>
        <taxon>Pterygota</taxon>
        <taxon>Neoptera</taxon>
        <taxon>Endopterygota</taxon>
        <taxon>Lepidoptera</taxon>
        <taxon>Glossata</taxon>
        <taxon>Ditrysia</taxon>
        <taxon>Papilionoidea</taxon>
        <taxon>Papilionidae</taxon>
        <taxon>Papilioninae</taxon>
        <taxon>Iphiclides</taxon>
    </lineage>
</organism>
<protein>
    <submittedName>
        <fullName evidence="1">Uncharacterized protein</fullName>
    </submittedName>
</protein>
<name>A0ABN8IKD7_9NEOP</name>
<proteinExistence type="predicted"/>